<dbReference type="AlphaFoldDB" id="A0A6I7HQJ2"/>
<evidence type="ECO:0000313" key="1">
    <source>
        <dbReference type="EMBL" id="RCW27406.1"/>
    </source>
</evidence>
<evidence type="ECO:0008006" key="3">
    <source>
        <dbReference type="Google" id="ProtNLM"/>
    </source>
</evidence>
<reference evidence="1 2" key="1">
    <citation type="submission" date="2018-07" db="EMBL/GenBank/DDBJ databases">
        <title>Genomic Encyclopedia of Type Strains, Phase IV (KMG-IV): sequencing the most valuable type-strain genomes for metagenomic binning, comparative biology and taxonomic classification.</title>
        <authorList>
            <person name="Goeker M."/>
        </authorList>
    </citation>
    <scope>NUCLEOTIDE SEQUENCE [LARGE SCALE GENOMIC DNA]</scope>
    <source>
        <strain evidence="1 2">DSM 25528</strain>
    </source>
</reference>
<keyword evidence="2" id="KW-1185">Reference proteome</keyword>
<gene>
    <name evidence="1" type="ORF">DFR48_103370</name>
</gene>
<proteinExistence type="predicted"/>
<organism evidence="1 2">
    <name type="scientific">Ciceribacter lividus</name>
    <dbReference type="NCBI Taxonomy" id="1197950"/>
    <lineage>
        <taxon>Bacteria</taxon>
        <taxon>Pseudomonadati</taxon>
        <taxon>Pseudomonadota</taxon>
        <taxon>Alphaproteobacteria</taxon>
        <taxon>Hyphomicrobiales</taxon>
        <taxon>Rhizobiaceae</taxon>
        <taxon>Ciceribacter</taxon>
    </lineage>
</organism>
<protein>
    <recommendedName>
        <fullName evidence="3">Antibiotic biosynthesis monooxygenase</fullName>
    </recommendedName>
</protein>
<dbReference type="Gene3D" id="3.30.70.100">
    <property type="match status" value="1"/>
</dbReference>
<evidence type="ECO:0000313" key="2">
    <source>
        <dbReference type="Proteomes" id="UP000252582"/>
    </source>
</evidence>
<dbReference type="Proteomes" id="UP000252582">
    <property type="component" value="Unassembled WGS sequence"/>
</dbReference>
<sequence length="113" mass="12368">MNVMTLTKSRTSIFRVDRMTCPADHRLALEDRLAIIHGYFDTLPGCLYNKVAIADGGEAVHIVTVVEWESQKALNDAKAKVADFYGAIGFDPKAFMAERGIVAEFGTYAGLAI</sequence>
<name>A0A6I7HQJ2_9HYPH</name>
<dbReference type="InterPro" id="IPR011008">
    <property type="entry name" value="Dimeric_a/b-barrel"/>
</dbReference>
<comment type="caution">
    <text evidence="1">The sequence shown here is derived from an EMBL/GenBank/DDBJ whole genome shotgun (WGS) entry which is preliminary data.</text>
</comment>
<dbReference type="EMBL" id="QPIX01000003">
    <property type="protein sequence ID" value="RCW27406.1"/>
    <property type="molecule type" value="Genomic_DNA"/>
</dbReference>
<accession>A0A6I7HQJ2</accession>
<dbReference type="SUPFAM" id="SSF54909">
    <property type="entry name" value="Dimeric alpha+beta barrel"/>
    <property type="match status" value="1"/>
</dbReference>
<dbReference type="RefSeq" id="WP_114362634.1">
    <property type="nucleotide sequence ID" value="NZ_QPIX01000003.1"/>
</dbReference>